<evidence type="ECO:0000313" key="4">
    <source>
        <dbReference type="EMBL" id="TDL17591.1"/>
    </source>
</evidence>
<dbReference type="InterPro" id="IPR001895">
    <property type="entry name" value="RASGEF_cat_dom"/>
</dbReference>
<reference evidence="4 5" key="1">
    <citation type="submission" date="2018-06" db="EMBL/GenBank/DDBJ databases">
        <title>A transcriptomic atlas of mushroom development highlights an independent origin of complex multicellularity.</title>
        <authorList>
            <consortium name="DOE Joint Genome Institute"/>
            <person name="Krizsan K."/>
            <person name="Almasi E."/>
            <person name="Merenyi Z."/>
            <person name="Sahu N."/>
            <person name="Viragh M."/>
            <person name="Koszo T."/>
            <person name="Mondo S."/>
            <person name="Kiss B."/>
            <person name="Balint B."/>
            <person name="Kues U."/>
            <person name="Barry K."/>
            <person name="Hegedus J.C."/>
            <person name="Henrissat B."/>
            <person name="Johnson J."/>
            <person name="Lipzen A."/>
            <person name="Ohm R."/>
            <person name="Nagy I."/>
            <person name="Pangilinan J."/>
            <person name="Yan J."/>
            <person name="Xiong Y."/>
            <person name="Grigoriev I.V."/>
            <person name="Hibbett D.S."/>
            <person name="Nagy L.G."/>
        </authorList>
    </citation>
    <scope>NUCLEOTIDE SEQUENCE [LARGE SCALE GENOMIC DNA]</scope>
    <source>
        <strain evidence="4 5">SZMC22713</strain>
    </source>
</reference>
<dbReference type="EMBL" id="ML170219">
    <property type="protein sequence ID" value="TDL17591.1"/>
    <property type="molecule type" value="Genomic_DNA"/>
</dbReference>
<protein>
    <recommendedName>
        <fullName evidence="3">Ras-GEF domain-containing protein</fullName>
    </recommendedName>
</protein>
<feature type="domain" description="Ras-GEF" evidence="3">
    <location>
        <begin position="64"/>
        <end position="150"/>
    </location>
</feature>
<gene>
    <name evidence="4" type="ORF">BD410DRAFT_545619</name>
</gene>
<dbReference type="InterPro" id="IPR036964">
    <property type="entry name" value="RASGEF_cat_dom_sf"/>
</dbReference>
<dbReference type="STRING" id="50990.A0A4Y7PRD8"/>
<name>A0A4Y7PRD8_9AGAM</name>
<evidence type="ECO:0000313" key="5">
    <source>
        <dbReference type="Proteomes" id="UP000294933"/>
    </source>
</evidence>
<accession>A0A4Y7PRD8</accession>
<dbReference type="GO" id="GO:0007265">
    <property type="term" value="P:Ras protein signal transduction"/>
    <property type="evidence" value="ECO:0007669"/>
    <property type="project" value="TreeGrafter"/>
</dbReference>
<evidence type="ECO:0000256" key="2">
    <source>
        <dbReference type="PROSITE-ProRule" id="PRU00168"/>
    </source>
</evidence>
<dbReference type="Gene3D" id="1.20.870.10">
    <property type="entry name" value="Son of sevenless (SoS) protein Chain: S domain 1"/>
    <property type="match status" value="1"/>
</dbReference>
<proteinExistence type="predicted"/>
<dbReference type="GO" id="GO:0005085">
    <property type="term" value="F:guanyl-nucleotide exchange factor activity"/>
    <property type="evidence" value="ECO:0007669"/>
    <property type="project" value="UniProtKB-KW"/>
</dbReference>
<dbReference type="OrthoDB" id="546434at2759"/>
<dbReference type="Gene3D" id="1.10.840.10">
    <property type="entry name" value="Ras guanine-nucleotide exchange factors catalytic domain"/>
    <property type="match status" value="1"/>
</dbReference>
<dbReference type="InterPro" id="IPR023578">
    <property type="entry name" value="Ras_GEF_dom_sf"/>
</dbReference>
<dbReference type="PANTHER" id="PTHR23113:SF368">
    <property type="entry name" value="CELL DIVISION CONTROL PROTEIN 25"/>
    <property type="match status" value="1"/>
</dbReference>
<dbReference type="Proteomes" id="UP000294933">
    <property type="component" value="Unassembled WGS sequence"/>
</dbReference>
<dbReference type="GO" id="GO:0005886">
    <property type="term" value="C:plasma membrane"/>
    <property type="evidence" value="ECO:0007669"/>
    <property type="project" value="TreeGrafter"/>
</dbReference>
<keyword evidence="1 2" id="KW-0344">Guanine-nucleotide releasing factor</keyword>
<keyword evidence="5" id="KW-1185">Reference proteome</keyword>
<evidence type="ECO:0000259" key="3">
    <source>
        <dbReference type="PROSITE" id="PS50009"/>
    </source>
</evidence>
<dbReference type="VEuPathDB" id="FungiDB:BD410DRAFT_545619"/>
<dbReference type="InterPro" id="IPR008937">
    <property type="entry name" value="Ras-like_GEF"/>
</dbReference>
<dbReference type="AlphaFoldDB" id="A0A4Y7PRD8"/>
<organism evidence="4 5">
    <name type="scientific">Rickenella mellea</name>
    <dbReference type="NCBI Taxonomy" id="50990"/>
    <lineage>
        <taxon>Eukaryota</taxon>
        <taxon>Fungi</taxon>
        <taxon>Dikarya</taxon>
        <taxon>Basidiomycota</taxon>
        <taxon>Agaricomycotina</taxon>
        <taxon>Agaricomycetes</taxon>
        <taxon>Hymenochaetales</taxon>
        <taxon>Rickenellaceae</taxon>
        <taxon>Rickenella</taxon>
    </lineage>
</organism>
<evidence type="ECO:0000256" key="1">
    <source>
        <dbReference type="ARBA" id="ARBA00022658"/>
    </source>
</evidence>
<dbReference type="PANTHER" id="PTHR23113">
    <property type="entry name" value="GUANINE NUCLEOTIDE EXCHANGE FACTOR"/>
    <property type="match status" value="1"/>
</dbReference>
<sequence>MKDFLSTTDAAELHASKHLFDLIECAQAGGKSVVETATVSSQTVPRTIEPKLPLFRKLELLDINALEMARQLTILESRFHNKIGAVECLHRVQESSKVSESDDHITQVIEVTKKISHWVTNTILSGTDPGKRATVFEHLISVADTAYTGP</sequence>
<dbReference type="SUPFAM" id="SSF48366">
    <property type="entry name" value="Ras GEF"/>
    <property type="match status" value="1"/>
</dbReference>
<dbReference type="PROSITE" id="PS50009">
    <property type="entry name" value="RASGEF_CAT"/>
    <property type="match status" value="1"/>
</dbReference>
<dbReference type="Pfam" id="PF00617">
    <property type="entry name" value="RasGEF"/>
    <property type="match status" value="1"/>
</dbReference>